<dbReference type="PROSITE" id="PS51084">
    <property type="entry name" value="HIT_2"/>
    <property type="match status" value="1"/>
</dbReference>
<gene>
    <name evidence="3" type="ORF">LMG32289_05343</name>
</gene>
<evidence type="ECO:0000313" key="3">
    <source>
        <dbReference type="EMBL" id="CAG9183317.1"/>
    </source>
</evidence>
<dbReference type="PANTHER" id="PTHR46648">
    <property type="entry name" value="HIT FAMILY PROTEIN 1"/>
    <property type="match status" value="1"/>
</dbReference>
<name>A0ABN7ZBH4_9BURK</name>
<feature type="domain" description="HIT" evidence="2">
    <location>
        <begin position="8"/>
        <end position="112"/>
    </location>
</feature>
<accession>A0ABN7ZBH4</accession>
<protein>
    <recommendedName>
        <fullName evidence="2">HIT domain-containing protein</fullName>
    </recommendedName>
</protein>
<sequence>MTSIQNCVFCQIVAGSSPAHVIWEDDHHLAFLSIYPNTPGFTVLVTKEHHPSYLLNLDANTLQRLMLAAKEVGQLLDRSFDDVGRTGCIMEGFGVDHAHIKLFPMHGTRGAWRPIKSNVDKYFEAYEGYISSHDFRRANERDLAAMAAKIRASCS</sequence>
<dbReference type="PRINTS" id="PR00332">
    <property type="entry name" value="HISTRIAD"/>
</dbReference>
<keyword evidence="4" id="KW-1185">Reference proteome</keyword>
<reference evidence="3 4" key="1">
    <citation type="submission" date="2021-08" db="EMBL/GenBank/DDBJ databases">
        <authorList>
            <person name="Peeters C."/>
        </authorList>
    </citation>
    <scope>NUCLEOTIDE SEQUENCE [LARGE SCALE GENOMIC DNA]</scope>
    <source>
        <strain evidence="3 4">LMG 32289</strain>
    </source>
</reference>
<dbReference type="RefSeq" id="WP_223993870.1">
    <property type="nucleotide sequence ID" value="NZ_CAJZAG010000011.1"/>
</dbReference>
<dbReference type="InterPro" id="IPR011146">
    <property type="entry name" value="HIT-like"/>
</dbReference>
<dbReference type="Pfam" id="PF01230">
    <property type="entry name" value="HIT"/>
    <property type="match status" value="1"/>
</dbReference>
<evidence type="ECO:0000256" key="1">
    <source>
        <dbReference type="PROSITE-ProRule" id="PRU00464"/>
    </source>
</evidence>
<dbReference type="InterPro" id="IPR001310">
    <property type="entry name" value="Histidine_triad_HIT"/>
</dbReference>
<dbReference type="Gene3D" id="3.30.428.10">
    <property type="entry name" value="HIT-like"/>
    <property type="match status" value="1"/>
</dbReference>
<comment type="caution">
    <text evidence="3">The sequence shown here is derived from an EMBL/GenBank/DDBJ whole genome shotgun (WGS) entry which is preliminary data.</text>
</comment>
<organism evidence="3 4">
    <name type="scientific">Cupriavidus pampae</name>
    <dbReference type="NCBI Taxonomy" id="659251"/>
    <lineage>
        <taxon>Bacteria</taxon>
        <taxon>Pseudomonadati</taxon>
        <taxon>Pseudomonadota</taxon>
        <taxon>Betaproteobacteria</taxon>
        <taxon>Burkholderiales</taxon>
        <taxon>Burkholderiaceae</taxon>
        <taxon>Cupriavidus</taxon>
    </lineage>
</organism>
<dbReference type="EMBL" id="CAJZAG010000011">
    <property type="protein sequence ID" value="CAG9183317.1"/>
    <property type="molecule type" value="Genomic_DNA"/>
</dbReference>
<proteinExistence type="predicted"/>
<dbReference type="SUPFAM" id="SSF54197">
    <property type="entry name" value="HIT-like"/>
    <property type="match status" value="1"/>
</dbReference>
<dbReference type="InterPro" id="IPR036265">
    <property type="entry name" value="HIT-like_sf"/>
</dbReference>
<evidence type="ECO:0000259" key="2">
    <source>
        <dbReference type="PROSITE" id="PS51084"/>
    </source>
</evidence>
<comment type="caution">
    <text evidence="1">Lacks conserved residue(s) required for the propagation of feature annotation.</text>
</comment>
<evidence type="ECO:0000313" key="4">
    <source>
        <dbReference type="Proteomes" id="UP000706525"/>
    </source>
</evidence>
<dbReference type="PANTHER" id="PTHR46648:SF1">
    <property type="entry name" value="ADENOSINE 5'-MONOPHOSPHORAMIDASE HNT1"/>
    <property type="match status" value="1"/>
</dbReference>
<dbReference type="Proteomes" id="UP000706525">
    <property type="component" value="Unassembled WGS sequence"/>
</dbReference>